<reference evidence="1" key="1">
    <citation type="submission" date="2014-05" db="EMBL/GenBank/DDBJ databases">
        <authorList>
            <person name="Chronopoulou M."/>
        </authorList>
    </citation>
    <scope>NUCLEOTIDE SEQUENCE</scope>
    <source>
        <tissue evidence="1">Whole organism</tissue>
    </source>
</reference>
<sequence>MAGQQRTLWAVRKESLPTVKPMGTRRIQSLIPRLNHPPEGSGIGRLWKYLGRESLTESTFLSVLK</sequence>
<proteinExistence type="predicted"/>
<evidence type="ECO:0000313" key="1">
    <source>
        <dbReference type="EMBL" id="CDW20952.1"/>
    </source>
</evidence>
<organism evidence="1">
    <name type="scientific">Lepeophtheirus salmonis</name>
    <name type="common">Salmon louse</name>
    <name type="synonym">Caligus salmonis</name>
    <dbReference type="NCBI Taxonomy" id="72036"/>
    <lineage>
        <taxon>Eukaryota</taxon>
        <taxon>Metazoa</taxon>
        <taxon>Ecdysozoa</taxon>
        <taxon>Arthropoda</taxon>
        <taxon>Crustacea</taxon>
        <taxon>Multicrustacea</taxon>
        <taxon>Hexanauplia</taxon>
        <taxon>Copepoda</taxon>
        <taxon>Siphonostomatoida</taxon>
        <taxon>Caligidae</taxon>
        <taxon>Lepeophtheirus</taxon>
    </lineage>
</organism>
<dbReference type="EMBL" id="HACA01003591">
    <property type="protein sequence ID" value="CDW20952.1"/>
    <property type="molecule type" value="Transcribed_RNA"/>
</dbReference>
<name>A0A0K2T5V0_LEPSM</name>
<protein>
    <submittedName>
        <fullName evidence="1">Uncharacterized protein</fullName>
    </submittedName>
</protein>
<dbReference type="AlphaFoldDB" id="A0A0K2T5V0"/>
<accession>A0A0K2T5V0</accession>